<dbReference type="RefSeq" id="WP_153403586.1">
    <property type="nucleotide sequence ID" value="NZ_ML762431.1"/>
</dbReference>
<gene>
    <name evidence="8" type="ORF">F9U64_11685</name>
</gene>
<dbReference type="CDD" id="cd10789">
    <property type="entry name" value="GH38N_AMII_ER_cytosolic"/>
    <property type="match status" value="1"/>
</dbReference>
<dbReference type="FunFam" id="1.20.1270.50:FF:000004">
    <property type="entry name" value="alpha-mannosidase 2C1 isoform X1"/>
    <property type="match status" value="1"/>
</dbReference>
<dbReference type="Proteomes" id="UP000480246">
    <property type="component" value="Unassembled WGS sequence"/>
</dbReference>
<name>A0A7C8GTP9_9BACI</name>
<dbReference type="InterPro" id="IPR011013">
    <property type="entry name" value="Gal_mutarotase_sf_dom"/>
</dbReference>
<dbReference type="PANTHER" id="PTHR46017:SF1">
    <property type="entry name" value="ALPHA-MANNOSIDASE 2C1"/>
    <property type="match status" value="1"/>
</dbReference>
<dbReference type="Pfam" id="PF09261">
    <property type="entry name" value="Alpha-mann_mid"/>
    <property type="match status" value="1"/>
</dbReference>
<dbReference type="Gene3D" id="2.60.40.2220">
    <property type="match status" value="1"/>
</dbReference>
<dbReference type="InterPro" id="IPR037094">
    <property type="entry name" value="Glyco_hydro_38_cen_sf"/>
</dbReference>
<organism evidence="8 9">
    <name type="scientific">Gracilibacillus oryzae</name>
    <dbReference type="NCBI Taxonomy" id="1672701"/>
    <lineage>
        <taxon>Bacteria</taxon>
        <taxon>Bacillati</taxon>
        <taxon>Bacillota</taxon>
        <taxon>Bacilli</taxon>
        <taxon>Bacillales</taxon>
        <taxon>Bacillaceae</taxon>
        <taxon>Gracilibacillus</taxon>
    </lineage>
</organism>
<dbReference type="InterPro" id="IPR027291">
    <property type="entry name" value="Glyco_hydro_38_N_sf"/>
</dbReference>
<dbReference type="InterPro" id="IPR015341">
    <property type="entry name" value="Glyco_hydro_38_cen"/>
</dbReference>
<comment type="caution">
    <text evidence="8">The sequence shown here is derived from an EMBL/GenBank/DDBJ whole genome shotgun (WGS) entry which is preliminary data.</text>
</comment>
<dbReference type="Gene3D" id="2.70.98.30">
    <property type="entry name" value="Golgi alpha-mannosidase II, domain 4"/>
    <property type="match status" value="1"/>
</dbReference>
<comment type="catalytic activity">
    <reaction evidence="1">
        <text>Hydrolysis of terminal, non-reducing alpha-D-mannose residues in alpha-D-mannosides.</text>
        <dbReference type="EC" id="3.2.1.24"/>
    </reaction>
</comment>
<dbReference type="GO" id="GO:0009313">
    <property type="term" value="P:oligosaccharide catabolic process"/>
    <property type="evidence" value="ECO:0007669"/>
    <property type="project" value="TreeGrafter"/>
</dbReference>
<dbReference type="InterPro" id="IPR011330">
    <property type="entry name" value="Glyco_hydro/deAcase_b/a-brl"/>
</dbReference>
<protein>
    <recommendedName>
        <fullName evidence="3">alpha-mannosidase</fullName>
        <ecNumber evidence="3">3.2.1.24</ecNumber>
    </recommendedName>
</protein>
<dbReference type="GO" id="GO:0046872">
    <property type="term" value="F:metal ion binding"/>
    <property type="evidence" value="ECO:0007669"/>
    <property type="project" value="UniProtKB-KW"/>
</dbReference>
<proteinExistence type="inferred from homology"/>
<feature type="domain" description="Glycoside hydrolase family 38 central" evidence="7">
    <location>
        <begin position="508"/>
        <end position="586"/>
    </location>
</feature>
<dbReference type="EC" id="3.2.1.24" evidence="3"/>
<keyword evidence="4" id="KW-0479">Metal-binding</keyword>
<evidence type="ECO:0000259" key="7">
    <source>
        <dbReference type="SMART" id="SM00872"/>
    </source>
</evidence>
<dbReference type="GO" id="GO:0004559">
    <property type="term" value="F:alpha-mannosidase activity"/>
    <property type="evidence" value="ECO:0007669"/>
    <property type="project" value="UniProtKB-EC"/>
</dbReference>
<dbReference type="SUPFAM" id="SSF88713">
    <property type="entry name" value="Glycoside hydrolase/deacetylase"/>
    <property type="match status" value="1"/>
</dbReference>
<keyword evidence="6" id="KW-0326">Glycosidase</keyword>
<evidence type="ECO:0000256" key="1">
    <source>
        <dbReference type="ARBA" id="ARBA00000365"/>
    </source>
</evidence>
<accession>A0A7C8GTP9</accession>
<dbReference type="FunFam" id="3.20.110.10:FF:000002">
    <property type="entry name" value="alpha-mannosidase 2C1 isoform X1"/>
    <property type="match status" value="1"/>
</dbReference>
<dbReference type="SUPFAM" id="SSF88688">
    <property type="entry name" value="Families 57/38 glycoside transferase middle domain"/>
    <property type="match status" value="1"/>
</dbReference>
<evidence type="ECO:0000256" key="3">
    <source>
        <dbReference type="ARBA" id="ARBA00012752"/>
    </source>
</evidence>
<dbReference type="AlphaFoldDB" id="A0A7C8GTP9"/>
<dbReference type="FunFam" id="2.70.98.30:FF:000001">
    <property type="entry name" value="alpha-mannosidase 2C1 isoform X2"/>
    <property type="match status" value="1"/>
</dbReference>
<dbReference type="GO" id="GO:0030246">
    <property type="term" value="F:carbohydrate binding"/>
    <property type="evidence" value="ECO:0007669"/>
    <property type="project" value="InterPro"/>
</dbReference>
<sequence>MQRIYRLIRQLKSNLYLDLIEINNWNMKKYYYEDADTYSFIEEKQVTTGEFLIHSGETAFLTASVPLAENLLDQHTGIVFAASGPGGKLSHYEGLLSVGGTPLQGFDRNRSFCQFPDSLQKEGKLDLHIELFNPVGIPEDHLRGFNLVAGAETNPPPIYLHNSKLVKVRKDLQDLLYTLETACSTLNLLKDNEAVANVLVQKLEATANRFKMITDFDQIDPASVQQEDKEIRDTLAKLAGYREGTIKAIGQSHIDVAWLWPMKETIRKASRTFSTASTLLEEFEEFEYAQSQPQLFEFVKKHYPKVFERVKKHVTDGRMEIIGGMWVEPDLNIPSGESLVRQLLYGKKYFQEEFGQKPRVEWLPDTFGYCASLPQILKKAEIDYFMTTKLNWNDTNRFPYDLFHWEGIDGTTILSYLHTILGQQSTPKEIKETWNDFNQKKEYDERMLVYGYGDGGGGVTREMIESIKRSESLPGLPDVKFSKVHDFFDRITEKSPDLPKWYGDLYLELHRGTYTTHANIKKYNRTVEHLFRNLEIWHSFASFYLNNEYPKDEINRLWKLIMLNQFHDIIPGTSIESVYELSRKQYQEIVEGGEQLQNTAVQQIASNIDTEGPGEPYVIFNSLGWNRDRLITIKGDKALANKSIVDQDGKAYAADYIWNKEGELEIQALIPDVPQFGYKTVWLTDTAQQKPAEPQAFNGKWETANYKITFNENGFIAGLYDKSADREVIQAGQIANELQLFDDLPTDWDAWDIDPKFASQKLNNTTLLESKVVYAGELTDELFFQWKINDSVVSQRMIFDHTTRLIHFRTHVDWKETNKLLKVAFPVNVFSPFATYEIPFGTVTRPTHNNTTWEQAQFEVCGQKWADLSEGSYGVSLLNDCKYGYDVKERNIRLSLLRSPKWPDVTADIHEHEFAYSLYPHQGDWRNAKTVQKGHEINTNDPVVKIDQHKGNLDPAASFVEFQSDSVVLEAIKLAENEQGVVMRLYEAEGNETAVQMKLQGEAVITETNLLEKPVAGSEQMDSLERKLKPYEISTFHVSKVK</sequence>
<dbReference type="Pfam" id="PF17677">
    <property type="entry name" value="Glyco_hydro38C2"/>
    <property type="match status" value="1"/>
</dbReference>
<dbReference type="Gene3D" id="3.20.110.10">
    <property type="entry name" value="Glycoside hydrolase 38, N terminal domain"/>
    <property type="match status" value="1"/>
</dbReference>
<dbReference type="InterPro" id="IPR000602">
    <property type="entry name" value="Glyco_hydro_38_N"/>
</dbReference>
<evidence type="ECO:0000256" key="4">
    <source>
        <dbReference type="ARBA" id="ARBA00022723"/>
    </source>
</evidence>
<keyword evidence="9" id="KW-1185">Reference proteome</keyword>
<keyword evidence="5" id="KW-0378">Hydrolase</keyword>
<evidence type="ECO:0000256" key="5">
    <source>
        <dbReference type="ARBA" id="ARBA00022801"/>
    </source>
</evidence>
<evidence type="ECO:0000256" key="6">
    <source>
        <dbReference type="ARBA" id="ARBA00023295"/>
    </source>
</evidence>
<evidence type="ECO:0000313" key="9">
    <source>
        <dbReference type="Proteomes" id="UP000480246"/>
    </source>
</evidence>
<dbReference type="SUPFAM" id="SSF74650">
    <property type="entry name" value="Galactose mutarotase-like"/>
    <property type="match status" value="1"/>
</dbReference>
<evidence type="ECO:0000256" key="2">
    <source>
        <dbReference type="ARBA" id="ARBA00009792"/>
    </source>
</evidence>
<dbReference type="GO" id="GO:0006013">
    <property type="term" value="P:mannose metabolic process"/>
    <property type="evidence" value="ECO:0007669"/>
    <property type="project" value="InterPro"/>
</dbReference>
<dbReference type="InterPro" id="IPR041147">
    <property type="entry name" value="GH38_C"/>
</dbReference>
<dbReference type="InterPro" id="IPR028995">
    <property type="entry name" value="Glyco_hydro_57/38_cen_sf"/>
</dbReference>
<dbReference type="EMBL" id="WEID01000056">
    <property type="protein sequence ID" value="KAB8134177.1"/>
    <property type="molecule type" value="Genomic_DNA"/>
</dbReference>
<dbReference type="Pfam" id="PF07748">
    <property type="entry name" value="Glyco_hydro_38C"/>
    <property type="match status" value="1"/>
</dbReference>
<dbReference type="Pfam" id="PF01074">
    <property type="entry name" value="Glyco_hydro_38N"/>
    <property type="match status" value="1"/>
</dbReference>
<dbReference type="SMART" id="SM00872">
    <property type="entry name" value="Alpha-mann_mid"/>
    <property type="match status" value="1"/>
</dbReference>
<dbReference type="OrthoDB" id="9772207at2"/>
<evidence type="ECO:0000313" key="8">
    <source>
        <dbReference type="EMBL" id="KAB8134177.1"/>
    </source>
</evidence>
<dbReference type="InterPro" id="IPR011682">
    <property type="entry name" value="Glyco_hydro_38_C"/>
</dbReference>
<reference evidence="8 9" key="1">
    <citation type="submission" date="2019-10" db="EMBL/GenBank/DDBJ databases">
        <title>Gracilibacillus sp. nov. isolated from rice seeds.</title>
        <authorList>
            <person name="He S."/>
        </authorList>
    </citation>
    <scope>NUCLEOTIDE SEQUENCE [LARGE SCALE GENOMIC DNA]</scope>
    <source>
        <strain evidence="8 9">TD8</strain>
    </source>
</reference>
<comment type="similarity">
    <text evidence="2">Belongs to the glycosyl hydrolase 38 family.</text>
</comment>
<dbReference type="PANTHER" id="PTHR46017">
    <property type="entry name" value="ALPHA-MANNOSIDASE 2C1"/>
    <property type="match status" value="1"/>
</dbReference>
<dbReference type="Gene3D" id="1.20.1270.50">
    <property type="entry name" value="Glycoside hydrolase family 38, central domain"/>
    <property type="match status" value="1"/>
</dbReference>